<dbReference type="RefSeq" id="WP_127821662.1">
    <property type="nucleotide sequence ID" value="NZ_RWGX02000005.1"/>
</dbReference>
<evidence type="ECO:0000313" key="1">
    <source>
        <dbReference type="EMBL" id="RVU86702.1"/>
    </source>
</evidence>
<evidence type="ECO:0000313" key="2">
    <source>
        <dbReference type="EMBL" id="RVU88820.1"/>
    </source>
</evidence>
<dbReference type="EMBL" id="RWGX01000006">
    <property type="protein sequence ID" value="RVU86702.1"/>
    <property type="molecule type" value="Genomic_DNA"/>
</dbReference>
<protein>
    <submittedName>
        <fullName evidence="1">Uncharacterized protein</fullName>
    </submittedName>
</protein>
<accession>A0AA94EZY2</accession>
<name>A0AA94EZY2_9FLAO</name>
<sequence>MKIPIIVTLETLAIVTITLQPVYNTRAHTRREKSALSIAFDVSKKIESKTFSLKGQPFGKKVTISLKHHEADMLELLLIDQIKIPKMNLSMNLSKLKFREL</sequence>
<dbReference type="EMBL" id="RWGX01000003">
    <property type="protein sequence ID" value="RVU88820.1"/>
    <property type="molecule type" value="Genomic_DNA"/>
</dbReference>
<dbReference type="AlphaFoldDB" id="A0AA94EZY2"/>
<proteinExistence type="predicted"/>
<gene>
    <name evidence="2" type="ORF">EJB19_01295</name>
    <name evidence="1" type="ORF">EJB19_14100</name>
</gene>
<reference evidence="1" key="1">
    <citation type="submission" date="2018-12" db="EMBL/GenBank/DDBJ databases">
        <title>Draft genome sequence of Flaovobacterium columnare BGFS27 isolated from channel catfish in Alabama.</title>
        <authorList>
            <person name="Cai W."/>
            <person name="Arias C."/>
        </authorList>
    </citation>
    <scope>NUCLEOTIDE SEQUENCE [LARGE SCALE GENOMIC DNA]</scope>
    <source>
        <strain evidence="1">BGFS27</strain>
    </source>
</reference>
<organism evidence="1">
    <name type="scientific">Flavobacterium columnare</name>
    <dbReference type="NCBI Taxonomy" id="996"/>
    <lineage>
        <taxon>Bacteria</taxon>
        <taxon>Pseudomonadati</taxon>
        <taxon>Bacteroidota</taxon>
        <taxon>Flavobacteriia</taxon>
        <taxon>Flavobacteriales</taxon>
        <taxon>Flavobacteriaceae</taxon>
        <taxon>Flavobacterium</taxon>
    </lineage>
</organism>
<comment type="caution">
    <text evidence="1">The sequence shown here is derived from an EMBL/GenBank/DDBJ whole genome shotgun (WGS) entry which is preliminary data.</text>
</comment>